<evidence type="ECO:0000256" key="3">
    <source>
        <dbReference type="ARBA" id="ARBA00022475"/>
    </source>
</evidence>
<comment type="caution">
    <text evidence="9">The sequence shown here is derived from an EMBL/GenBank/DDBJ whole genome shotgun (WGS) entry which is preliminary data.</text>
</comment>
<evidence type="ECO:0000256" key="5">
    <source>
        <dbReference type="ARBA" id="ARBA00022989"/>
    </source>
</evidence>
<evidence type="ECO:0000256" key="2">
    <source>
        <dbReference type="ARBA" id="ARBA00022448"/>
    </source>
</evidence>
<dbReference type="Pfam" id="PF00528">
    <property type="entry name" value="BPD_transp_1"/>
    <property type="match status" value="1"/>
</dbReference>
<dbReference type="Gene3D" id="1.10.3720.10">
    <property type="entry name" value="MetI-like"/>
    <property type="match status" value="1"/>
</dbReference>
<dbReference type="CDD" id="cd06261">
    <property type="entry name" value="TM_PBP2"/>
    <property type="match status" value="1"/>
</dbReference>
<protein>
    <submittedName>
        <fullName evidence="9">ABC transporter permease</fullName>
    </submittedName>
</protein>
<evidence type="ECO:0000256" key="4">
    <source>
        <dbReference type="ARBA" id="ARBA00022692"/>
    </source>
</evidence>
<dbReference type="InterPro" id="IPR000515">
    <property type="entry name" value="MetI-like"/>
</dbReference>
<sequence length="279" mass="29292">MIADFRRMRAGMAGLAFLVLTALVALTAPLFISPHDLSAVFAPGMPRQAPSGDFLLGTDGYGRSMVDVTIWGARISLTVGLLATLLAVGIGALVGVTAGHFGGWPGTVLMRVTDWFLVLPVLVLATALASVLKPGVGTVVVAIGVTSWPTTARVVRAQTLSVEARPYIERAKALGGGHWHVMRRHILPNVMPLMLAQATLTVSGAILAEATLAFLGLGDPTKVSWGTTLQLARQVGAVSANDWWILLPPGAAIVAVALAFTLVGRALEQVLNPRLQEQM</sequence>
<gene>
    <name evidence="9" type="ORF">GCM10009838_64030</name>
</gene>
<dbReference type="Proteomes" id="UP001499854">
    <property type="component" value="Unassembled WGS sequence"/>
</dbReference>
<dbReference type="PANTHER" id="PTHR43386:SF1">
    <property type="entry name" value="D,D-DIPEPTIDE TRANSPORT SYSTEM PERMEASE PROTEIN DDPC-RELATED"/>
    <property type="match status" value="1"/>
</dbReference>
<feature type="transmembrane region" description="Helical" evidence="7">
    <location>
        <begin position="75"/>
        <end position="96"/>
    </location>
</feature>
<evidence type="ECO:0000313" key="9">
    <source>
        <dbReference type="EMBL" id="GAA1991693.1"/>
    </source>
</evidence>
<keyword evidence="5 7" id="KW-1133">Transmembrane helix</keyword>
<accession>A0ABN2SU84</accession>
<name>A0ABN2SU84_9ACTN</name>
<keyword evidence="2 7" id="KW-0813">Transport</keyword>
<proteinExistence type="inferred from homology"/>
<evidence type="ECO:0000259" key="8">
    <source>
        <dbReference type="PROSITE" id="PS50928"/>
    </source>
</evidence>
<comment type="subcellular location">
    <subcellularLocation>
        <location evidence="1 7">Cell membrane</location>
        <topology evidence="1 7">Multi-pass membrane protein</topology>
    </subcellularLocation>
</comment>
<dbReference type="EMBL" id="BAAAQM010000046">
    <property type="protein sequence ID" value="GAA1991693.1"/>
    <property type="molecule type" value="Genomic_DNA"/>
</dbReference>
<dbReference type="InterPro" id="IPR035906">
    <property type="entry name" value="MetI-like_sf"/>
</dbReference>
<keyword evidence="4 7" id="KW-0812">Transmembrane</keyword>
<comment type="similarity">
    <text evidence="7">Belongs to the binding-protein-dependent transport system permease family.</text>
</comment>
<reference evidence="9 10" key="1">
    <citation type="journal article" date="2019" name="Int. J. Syst. Evol. Microbiol.">
        <title>The Global Catalogue of Microorganisms (GCM) 10K type strain sequencing project: providing services to taxonomists for standard genome sequencing and annotation.</title>
        <authorList>
            <consortium name="The Broad Institute Genomics Platform"/>
            <consortium name="The Broad Institute Genome Sequencing Center for Infectious Disease"/>
            <person name="Wu L."/>
            <person name="Ma J."/>
        </authorList>
    </citation>
    <scope>NUCLEOTIDE SEQUENCE [LARGE SCALE GENOMIC DNA]</scope>
    <source>
        <strain evidence="9 10">JCM 16013</strain>
    </source>
</reference>
<organism evidence="9 10">
    <name type="scientific">Catenulispora subtropica</name>
    <dbReference type="NCBI Taxonomy" id="450798"/>
    <lineage>
        <taxon>Bacteria</taxon>
        <taxon>Bacillati</taxon>
        <taxon>Actinomycetota</taxon>
        <taxon>Actinomycetes</taxon>
        <taxon>Catenulisporales</taxon>
        <taxon>Catenulisporaceae</taxon>
        <taxon>Catenulispora</taxon>
    </lineage>
</organism>
<evidence type="ECO:0000256" key="7">
    <source>
        <dbReference type="RuleBase" id="RU363032"/>
    </source>
</evidence>
<evidence type="ECO:0000256" key="6">
    <source>
        <dbReference type="ARBA" id="ARBA00023136"/>
    </source>
</evidence>
<dbReference type="SUPFAM" id="SSF161098">
    <property type="entry name" value="MetI-like"/>
    <property type="match status" value="1"/>
</dbReference>
<feature type="transmembrane region" description="Helical" evidence="7">
    <location>
        <begin position="243"/>
        <end position="264"/>
    </location>
</feature>
<feature type="transmembrane region" description="Helical" evidence="7">
    <location>
        <begin position="193"/>
        <end position="217"/>
    </location>
</feature>
<evidence type="ECO:0000256" key="1">
    <source>
        <dbReference type="ARBA" id="ARBA00004651"/>
    </source>
</evidence>
<keyword evidence="10" id="KW-1185">Reference proteome</keyword>
<dbReference type="InterPro" id="IPR050366">
    <property type="entry name" value="BP-dependent_transpt_permease"/>
</dbReference>
<dbReference type="InterPro" id="IPR025966">
    <property type="entry name" value="OppC_N"/>
</dbReference>
<dbReference type="PROSITE" id="PS50928">
    <property type="entry name" value="ABC_TM1"/>
    <property type="match status" value="1"/>
</dbReference>
<keyword evidence="6 7" id="KW-0472">Membrane</keyword>
<feature type="domain" description="ABC transmembrane type-1" evidence="8">
    <location>
        <begin position="73"/>
        <end position="264"/>
    </location>
</feature>
<evidence type="ECO:0000313" key="10">
    <source>
        <dbReference type="Proteomes" id="UP001499854"/>
    </source>
</evidence>
<dbReference type="PANTHER" id="PTHR43386">
    <property type="entry name" value="OLIGOPEPTIDE TRANSPORT SYSTEM PERMEASE PROTEIN APPC"/>
    <property type="match status" value="1"/>
</dbReference>
<dbReference type="Pfam" id="PF12911">
    <property type="entry name" value="OppC_N"/>
    <property type="match status" value="1"/>
</dbReference>
<keyword evidence="3" id="KW-1003">Cell membrane</keyword>